<feature type="domain" description="Acyl-CoA dehydrogenase/oxidase C-terminal" evidence="6">
    <location>
        <begin position="265"/>
        <end position="414"/>
    </location>
</feature>
<dbReference type="Proteomes" id="UP000095283">
    <property type="component" value="Unplaced"/>
</dbReference>
<sequence>MEYKKGRVFLDPTLAHLKPKDRKEIYEEAIKTLVNLHSIDLKSIGFNNYEKKGMLVVTPSAFSKPAKKIYEIVKDVVYTDILPLEVDLMKYYDGPNKWIPHPKIEKIKDRMRKLGVWNLFISKHIDPEEKYGVGLTNVEYAHICELMGRSLFAPEVFNCQAPDTGNMEVLIKYGSEEQQSRWLVPLLNGDIKSCFAMTEPDVASSDATNIRESRQSMILVPMKATGVQIIRNLHVFGSQDAPSGHCEVLFTNVRIPVDNMILGEGRGFEIAQGRLGPGRIHHAMRLIGHAERSIEIMKERVTYRVTFGRKLEEFDSIRKEIALSRCEVEQARLLVLKAAHMIDTIGSKEARSEIAMIKVVAPNMTVRVVDRAIQILGGRGLTMDTPLSSFFIAARSLKLADGPDEVHLETIAKKELGKEREKSRL</sequence>
<dbReference type="WBParaSite" id="Hba_18153">
    <property type="protein sequence ID" value="Hba_18153"/>
    <property type="gene ID" value="Hba_18153"/>
</dbReference>
<dbReference type="PANTHER" id="PTHR48083:SF35">
    <property type="entry name" value="ACYL-COA DEHYDROGENASE FAMILY MEMBER 10"/>
    <property type="match status" value="1"/>
</dbReference>
<dbReference type="SUPFAM" id="SSF47203">
    <property type="entry name" value="Acyl-CoA dehydrogenase C-terminal domain-like"/>
    <property type="match status" value="1"/>
</dbReference>
<keyword evidence="5" id="KW-0560">Oxidoreductase</keyword>
<evidence type="ECO:0000256" key="5">
    <source>
        <dbReference type="ARBA" id="ARBA00023002"/>
    </source>
</evidence>
<evidence type="ECO:0000313" key="9">
    <source>
        <dbReference type="WBParaSite" id="Hba_18153"/>
    </source>
</evidence>
<evidence type="ECO:0000256" key="2">
    <source>
        <dbReference type="ARBA" id="ARBA00009347"/>
    </source>
</evidence>
<dbReference type="GO" id="GO:0033539">
    <property type="term" value="P:fatty acid beta-oxidation using acyl-CoA dehydrogenase"/>
    <property type="evidence" value="ECO:0007669"/>
    <property type="project" value="TreeGrafter"/>
</dbReference>
<evidence type="ECO:0000256" key="4">
    <source>
        <dbReference type="ARBA" id="ARBA00022827"/>
    </source>
</evidence>
<keyword evidence="8" id="KW-1185">Reference proteome</keyword>
<evidence type="ECO:0000259" key="7">
    <source>
        <dbReference type="Pfam" id="PF02771"/>
    </source>
</evidence>
<dbReference type="InterPro" id="IPR050741">
    <property type="entry name" value="Acyl-CoA_dehydrogenase"/>
</dbReference>
<dbReference type="Pfam" id="PF00441">
    <property type="entry name" value="Acyl-CoA_dh_1"/>
    <property type="match status" value="1"/>
</dbReference>
<accession>A0A1I7XKW0</accession>
<proteinExistence type="inferred from homology"/>
<dbReference type="GO" id="GO:0003995">
    <property type="term" value="F:acyl-CoA dehydrogenase activity"/>
    <property type="evidence" value="ECO:0007669"/>
    <property type="project" value="TreeGrafter"/>
</dbReference>
<dbReference type="InterPro" id="IPR036250">
    <property type="entry name" value="AcylCo_DH-like_C"/>
</dbReference>
<feature type="domain" description="Acyl-CoA dehydrogenase/oxidase N-terminal" evidence="7">
    <location>
        <begin position="108"/>
        <end position="190"/>
    </location>
</feature>
<name>A0A1I7XKW0_HETBA</name>
<comment type="similarity">
    <text evidence="2">Belongs to the acyl-CoA dehydrogenase family.</text>
</comment>
<dbReference type="Gene3D" id="2.40.110.10">
    <property type="entry name" value="Butyryl-CoA Dehydrogenase, subunit A, domain 2"/>
    <property type="match status" value="1"/>
</dbReference>
<dbReference type="GO" id="GO:0005739">
    <property type="term" value="C:mitochondrion"/>
    <property type="evidence" value="ECO:0007669"/>
    <property type="project" value="TreeGrafter"/>
</dbReference>
<evidence type="ECO:0000256" key="1">
    <source>
        <dbReference type="ARBA" id="ARBA00001974"/>
    </source>
</evidence>
<dbReference type="SUPFAM" id="SSF56645">
    <property type="entry name" value="Acyl-CoA dehydrogenase NM domain-like"/>
    <property type="match status" value="1"/>
</dbReference>
<dbReference type="GO" id="GO:0050660">
    <property type="term" value="F:flavin adenine dinucleotide binding"/>
    <property type="evidence" value="ECO:0007669"/>
    <property type="project" value="InterPro"/>
</dbReference>
<organism evidence="8 9">
    <name type="scientific">Heterorhabditis bacteriophora</name>
    <name type="common">Entomopathogenic nematode worm</name>
    <dbReference type="NCBI Taxonomy" id="37862"/>
    <lineage>
        <taxon>Eukaryota</taxon>
        <taxon>Metazoa</taxon>
        <taxon>Ecdysozoa</taxon>
        <taxon>Nematoda</taxon>
        <taxon>Chromadorea</taxon>
        <taxon>Rhabditida</taxon>
        <taxon>Rhabditina</taxon>
        <taxon>Rhabditomorpha</taxon>
        <taxon>Strongyloidea</taxon>
        <taxon>Heterorhabditidae</taxon>
        <taxon>Heterorhabditis</taxon>
    </lineage>
</organism>
<dbReference type="Gene3D" id="1.10.540.10">
    <property type="entry name" value="Acyl-CoA dehydrogenase/oxidase, N-terminal domain"/>
    <property type="match status" value="1"/>
</dbReference>
<keyword evidence="4" id="KW-0274">FAD</keyword>
<dbReference type="AlphaFoldDB" id="A0A1I7XKW0"/>
<dbReference type="Pfam" id="PF02771">
    <property type="entry name" value="Acyl-CoA_dh_N"/>
    <property type="match status" value="1"/>
</dbReference>
<keyword evidence="3" id="KW-0285">Flavoprotein</keyword>
<dbReference type="InterPro" id="IPR046373">
    <property type="entry name" value="Acyl-CoA_Oxase/DH_mid-dom_sf"/>
</dbReference>
<dbReference type="Gene3D" id="1.20.140.10">
    <property type="entry name" value="Butyryl-CoA Dehydrogenase, subunit A, domain 3"/>
    <property type="match status" value="1"/>
</dbReference>
<evidence type="ECO:0000256" key="3">
    <source>
        <dbReference type="ARBA" id="ARBA00022630"/>
    </source>
</evidence>
<reference evidence="9" key="1">
    <citation type="submission" date="2016-11" db="UniProtKB">
        <authorList>
            <consortium name="WormBaseParasite"/>
        </authorList>
    </citation>
    <scope>IDENTIFICATION</scope>
</reference>
<comment type="cofactor">
    <cofactor evidence="1">
        <name>FAD</name>
        <dbReference type="ChEBI" id="CHEBI:57692"/>
    </cofactor>
</comment>
<evidence type="ECO:0000259" key="6">
    <source>
        <dbReference type="Pfam" id="PF00441"/>
    </source>
</evidence>
<dbReference type="InterPro" id="IPR037069">
    <property type="entry name" value="AcylCoA_DH/ox_N_sf"/>
</dbReference>
<dbReference type="InterPro" id="IPR009075">
    <property type="entry name" value="AcylCo_DH/oxidase_C"/>
</dbReference>
<dbReference type="InterPro" id="IPR013786">
    <property type="entry name" value="AcylCoA_DH/ox_N"/>
</dbReference>
<evidence type="ECO:0000313" key="8">
    <source>
        <dbReference type="Proteomes" id="UP000095283"/>
    </source>
</evidence>
<dbReference type="PANTHER" id="PTHR48083">
    <property type="entry name" value="MEDIUM-CHAIN SPECIFIC ACYL-COA DEHYDROGENASE, MITOCHONDRIAL-RELATED"/>
    <property type="match status" value="1"/>
</dbReference>
<protein>
    <submittedName>
        <fullName evidence="9">Acyl-CoA dehydrogenase</fullName>
    </submittedName>
</protein>
<dbReference type="InterPro" id="IPR009100">
    <property type="entry name" value="AcylCoA_DH/oxidase_NM_dom_sf"/>
</dbReference>